<protein>
    <submittedName>
        <fullName evidence="1">Fur-regulated basic protein FbpA</fullName>
    </submittedName>
</protein>
<dbReference type="AlphaFoldDB" id="A0A9X7CSV6"/>
<accession>A0A9X7CSV6</accession>
<evidence type="ECO:0000313" key="1">
    <source>
        <dbReference type="EMBL" id="PGS83968.1"/>
    </source>
</evidence>
<dbReference type="Proteomes" id="UP000224203">
    <property type="component" value="Unassembled WGS sequence"/>
</dbReference>
<dbReference type="RefSeq" id="WP_098782169.1">
    <property type="nucleotide sequence ID" value="NZ_NULI01000006.1"/>
</dbReference>
<evidence type="ECO:0000313" key="2">
    <source>
        <dbReference type="Proteomes" id="UP000224203"/>
    </source>
</evidence>
<proteinExistence type="predicted"/>
<sequence>MDKQNRLIEKLIQTNLFKLSDGRDLYEGTEEELMRLLEEERYIAYKKGTPEEEFQ</sequence>
<organism evidence="1 2">
    <name type="scientific">Bacillus cereus</name>
    <dbReference type="NCBI Taxonomy" id="1396"/>
    <lineage>
        <taxon>Bacteria</taxon>
        <taxon>Bacillati</taxon>
        <taxon>Bacillota</taxon>
        <taxon>Bacilli</taxon>
        <taxon>Bacillales</taxon>
        <taxon>Bacillaceae</taxon>
        <taxon>Bacillus</taxon>
        <taxon>Bacillus cereus group</taxon>
    </lineage>
</organism>
<gene>
    <name evidence="1" type="ORF">COC69_01255</name>
</gene>
<dbReference type="EMBL" id="NULI01000006">
    <property type="protein sequence ID" value="PGS83968.1"/>
    <property type="molecule type" value="Genomic_DNA"/>
</dbReference>
<dbReference type="InterPro" id="IPR025072">
    <property type="entry name" value="Fur_reg_FbpA"/>
</dbReference>
<name>A0A9X7CSV6_BACCE</name>
<comment type="caution">
    <text evidence="1">The sequence shown here is derived from an EMBL/GenBank/DDBJ whole genome shotgun (WGS) entry which is preliminary data.</text>
</comment>
<dbReference type="Pfam" id="PF13076">
    <property type="entry name" value="Fur_reg_FbpA"/>
    <property type="match status" value="1"/>
</dbReference>
<reference evidence="1 2" key="1">
    <citation type="submission" date="2017-09" db="EMBL/GenBank/DDBJ databases">
        <title>Large-scale bioinformatics analysis of Bacillus genomes uncovers conserved roles of natural products in bacterial physiology.</title>
        <authorList>
            <consortium name="Agbiome Team Llc"/>
            <person name="Bleich R.M."/>
            <person name="Grubbs K.J."/>
            <person name="Santa Maria K.C."/>
            <person name="Allen S.E."/>
            <person name="Farag S."/>
            <person name="Shank E.A."/>
            <person name="Bowers A."/>
        </authorList>
    </citation>
    <scope>NUCLEOTIDE SEQUENCE [LARGE SCALE GENOMIC DNA]</scope>
    <source>
        <strain evidence="1 2">AFS041711</strain>
    </source>
</reference>